<feature type="compositionally biased region" description="Basic and acidic residues" evidence="1">
    <location>
        <begin position="87"/>
        <end position="101"/>
    </location>
</feature>
<accession>A0AAV8UZL3</accession>
<organism evidence="2 3">
    <name type="scientific">Rhodosorus marinus</name>
    <dbReference type="NCBI Taxonomy" id="101924"/>
    <lineage>
        <taxon>Eukaryota</taxon>
        <taxon>Rhodophyta</taxon>
        <taxon>Stylonematophyceae</taxon>
        <taxon>Stylonematales</taxon>
        <taxon>Stylonemataceae</taxon>
        <taxon>Rhodosorus</taxon>
    </lineage>
</organism>
<keyword evidence="3" id="KW-1185">Reference proteome</keyword>
<proteinExistence type="predicted"/>
<gene>
    <name evidence="2" type="ORF">NDN08_002940</name>
</gene>
<protein>
    <submittedName>
        <fullName evidence="2">Uncharacterized protein</fullName>
    </submittedName>
</protein>
<dbReference type="Proteomes" id="UP001157974">
    <property type="component" value="Unassembled WGS sequence"/>
</dbReference>
<evidence type="ECO:0000313" key="2">
    <source>
        <dbReference type="EMBL" id="KAJ8906447.1"/>
    </source>
</evidence>
<comment type="caution">
    <text evidence="2">The sequence shown here is derived from an EMBL/GenBank/DDBJ whole genome shotgun (WGS) entry which is preliminary data.</text>
</comment>
<sequence>MSADVTGEKLGTGSTPGGRKKLSGSRARPNNLQYVRPQYRAATPLPGDGEAVPVSNEEKEEQIRLLNEQQAAKRATLANENSQSTPGKEEVNTHKANKDDMFADYEEEDHSKNVTGGTGEAGASSPAADYSTAPQETIQPEQKNVNPEVKSVNQKSPEQAKPKEAQPTKSGGCCVLQ</sequence>
<name>A0AAV8UZL3_9RHOD</name>
<dbReference type="AlphaFoldDB" id="A0AAV8UZL3"/>
<evidence type="ECO:0000256" key="1">
    <source>
        <dbReference type="SAM" id="MobiDB-lite"/>
    </source>
</evidence>
<evidence type="ECO:0000313" key="3">
    <source>
        <dbReference type="Proteomes" id="UP001157974"/>
    </source>
</evidence>
<dbReference type="EMBL" id="JAMWBK010000003">
    <property type="protein sequence ID" value="KAJ8906447.1"/>
    <property type="molecule type" value="Genomic_DNA"/>
</dbReference>
<feature type="region of interest" description="Disordered" evidence="1">
    <location>
        <begin position="1"/>
        <end position="177"/>
    </location>
</feature>
<reference evidence="2 3" key="1">
    <citation type="journal article" date="2023" name="Nat. Commun.">
        <title>Origin of minicircular mitochondrial genomes in red algae.</title>
        <authorList>
            <person name="Lee Y."/>
            <person name="Cho C.H."/>
            <person name="Lee Y.M."/>
            <person name="Park S.I."/>
            <person name="Yang J.H."/>
            <person name="West J.A."/>
            <person name="Bhattacharya D."/>
            <person name="Yoon H.S."/>
        </authorList>
    </citation>
    <scope>NUCLEOTIDE SEQUENCE [LARGE SCALE GENOMIC DNA]</scope>
    <source>
        <strain evidence="2 3">CCMP1338</strain>
        <tissue evidence="2">Whole cell</tissue>
    </source>
</reference>
<feature type="compositionally biased region" description="Polar residues" evidence="1">
    <location>
        <begin position="132"/>
        <end position="157"/>
    </location>
</feature>